<dbReference type="Ensembl" id="ENSLLET00000049994.1">
    <property type="protein sequence ID" value="ENSLLEP00000048109.1"/>
    <property type="gene ID" value="ENSLLEG00000030357.1"/>
</dbReference>
<reference evidence="3" key="1">
    <citation type="submission" date="2025-08" db="UniProtKB">
        <authorList>
            <consortium name="Ensembl"/>
        </authorList>
    </citation>
    <scope>IDENTIFICATION</scope>
</reference>
<dbReference type="Gene3D" id="3.30.450.200">
    <property type="match status" value="1"/>
</dbReference>
<organism evidence="3 4">
    <name type="scientific">Leptobrachium leishanense</name>
    <name type="common">Leishan spiny toad</name>
    <dbReference type="NCBI Taxonomy" id="445787"/>
    <lineage>
        <taxon>Eukaryota</taxon>
        <taxon>Metazoa</taxon>
        <taxon>Chordata</taxon>
        <taxon>Craniata</taxon>
        <taxon>Vertebrata</taxon>
        <taxon>Euteleostomi</taxon>
        <taxon>Amphibia</taxon>
        <taxon>Batrachia</taxon>
        <taxon>Anura</taxon>
        <taxon>Pelobatoidea</taxon>
        <taxon>Megophryidae</taxon>
        <taxon>Leptobrachium</taxon>
    </lineage>
</organism>
<dbReference type="InterPro" id="IPR005113">
    <property type="entry name" value="uDENN_dom"/>
</dbReference>
<dbReference type="Pfam" id="PF02141">
    <property type="entry name" value="DENN"/>
    <property type="match status" value="1"/>
</dbReference>
<dbReference type="GO" id="GO:0005829">
    <property type="term" value="C:cytosol"/>
    <property type="evidence" value="ECO:0007669"/>
    <property type="project" value="TreeGrafter"/>
</dbReference>
<dbReference type="GeneTree" id="ENSGT00950000182931"/>
<protein>
    <submittedName>
        <fullName evidence="3">DENN domain containing 2D</fullName>
    </submittedName>
</protein>
<dbReference type="Pfam" id="PF03456">
    <property type="entry name" value="uDENN"/>
    <property type="match status" value="1"/>
</dbReference>
<dbReference type="PANTHER" id="PTHR15288">
    <property type="entry name" value="DENN DOMAIN-CONTAINING PROTEIN 2"/>
    <property type="match status" value="1"/>
</dbReference>
<accession>A0A8C5WM64</accession>
<keyword evidence="4" id="KW-1185">Reference proteome</keyword>
<dbReference type="Pfam" id="PF03455">
    <property type="entry name" value="dDENN"/>
    <property type="match status" value="1"/>
</dbReference>
<dbReference type="PROSITE" id="PS50211">
    <property type="entry name" value="DENN"/>
    <property type="match status" value="1"/>
</dbReference>
<dbReference type="SMART" id="SM00800">
    <property type="entry name" value="uDENN"/>
    <property type="match status" value="1"/>
</dbReference>
<feature type="domain" description="UDENN" evidence="2">
    <location>
        <begin position="53"/>
        <end position="443"/>
    </location>
</feature>
<dbReference type="OrthoDB" id="10266080at2759"/>
<evidence type="ECO:0000313" key="4">
    <source>
        <dbReference type="Proteomes" id="UP000694569"/>
    </source>
</evidence>
<gene>
    <name evidence="3" type="primary">DENND2D</name>
</gene>
<dbReference type="InterPro" id="IPR037516">
    <property type="entry name" value="Tripartite_DENN"/>
</dbReference>
<dbReference type="PANTHER" id="PTHR15288:SF2">
    <property type="entry name" value="DENN DOMAIN-CONTAINING PROTEIN 2D"/>
    <property type="match status" value="1"/>
</dbReference>
<keyword evidence="1" id="KW-0344">Guanine-nucleotide releasing factor</keyword>
<dbReference type="SMART" id="SM00801">
    <property type="entry name" value="dDENN"/>
    <property type="match status" value="1"/>
</dbReference>
<dbReference type="Gene3D" id="3.40.50.11500">
    <property type="match status" value="1"/>
</dbReference>
<proteinExistence type="predicted"/>
<evidence type="ECO:0000256" key="1">
    <source>
        <dbReference type="ARBA" id="ARBA00022658"/>
    </source>
</evidence>
<reference evidence="3" key="2">
    <citation type="submission" date="2025-09" db="UniProtKB">
        <authorList>
            <consortium name="Ensembl"/>
        </authorList>
    </citation>
    <scope>IDENTIFICATION</scope>
</reference>
<dbReference type="SMART" id="SM00799">
    <property type="entry name" value="DENN"/>
    <property type="match status" value="1"/>
</dbReference>
<dbReference type="InterPro" id="IPR051942">
    <property type="entry name" value="DENN_domain_containing_2"/>
</dbReference>
<dbReference type="InterPro" id="IPR001194">
    <property type="entry name" value="cDENN_dom"/>
</dbReference>
<dbReference type="GO" id="GO:0005085">
    <property type="term" value="F:guanyl-nucleotide exchange factor activity"/>
    <property type="evidence" value="ECO:0007669"/>
    <property type="project" value="UniProtKB-KW"/>
</dbReference>
<dbReference type="Proteomes" id="UP000694569">
    <property type="component" value="Unplaced"/>
</dbReference>
<evidence type="ECO:0000313" key="3">
    <source>
        <dbReference type="Ensembl" id="ENSLLEP00000048109.1"/>
    </source>
</evidence>
<dbReference type="GO" id="GO:0005654">
    <property type="term" value="C:nucleoplasm"/>
    <property type="evidence" value="ECO:0007669"/>
    <property type="project" value="TreeGrafter"/>
</dbReference>
<sequence length="464" mass="52613">MAQIAGLIRRSFRRKSSKETGVQENPSNAHVDRLCGDGHQRTAVLSGGQSFFEYLVVVSLKRTPAGGYDPQITYQFPKRESLLSYQREEEERLLKAIPLFCFPEGNNWTPLTKHTSETFSFVLTNVDSSRKFGYCRRLLPAGSGARLPEVYCIISCMGCFGLFAKILEEVEKRRQISTAVIYPFMQGLREASFPAPGRTVKIKSFIPGSGTEMIELTRPLDSTLEHIDFKTLVQYLSPKHIAQVFASVVLERRIVFAAKDLSILSQCIHAVAALLYPFTWEHTYIPVLPSVLIDTVGCPTPFILGVQEKFIHLIWDQPMEEVLVVDLCNGCFQKAVGDEEDLLPRKLQDPMITSLSGLRDRVPQASEDINKAVSEMFMQFFIRVLGHYDSHFKPAKEGQLVFQEKAFLKAVTSKSTKRFLKLFVKTQMFSIFIQAAEKNSVAQHGYFQKKVKEFNEQKKSAKKK</sequence>
<dbReference type="AlphaFoldDB" id="A0A8C5WM64"/>
<name>A0A8C5WM64_9ANUR</name>
<evidence type="ECO:0000259" key="2">
    <source>
        <dbReference type="PROSITE" id="PS50211"/>
    </source>
</evidence>
<dbReference type="InterPro" id="IPR005112">
    <property type="entry name" value="dDENN_dom"/>
</dbReference>
<dbReference type="InterPro" id="IPR043153">
    <property type="entry name" value="DENN_C"/>
</dbReference>
<dbReference type="FunFam" id="3.40.50.11500:FF:000004">
    <property type="entry name" value="DENN domain-containing protein 2C isoform X1"/>
    <property type="match status" value="1"/>
</dbReference>